<evidence type="ECO:0000256" key="6">
    <source>
        <dbReference type="ARBA" id="ARBA00023157"/>
    </source>
</evidence>
<keyword evidence="5 7" id="KW-0732">Signal</keyword>
<dbReference type="Pfam" id="PF17181">
    <property type="entry name" value="EPF"/>
    <property type="match status" value="1"/>
</dbReference>
<keyword evidence="6" id="KW-1015">Disulfide bond</keyword>
<dbReference type="Proteomes" id="UP000325081">
    <property type="component" value="Unassembled WGS sequence"/>
</dbReference>
<dbReference type="OrthoDB" id="771316at2759"/>
<keyword evidence="4 7" id="KW-0964">Secreted</keyword>
<feature type="chain" id="PRO_5027152923" description="Epidermal patterning factor-like protein" evidence="7">
    <location>
        <begin position="25"/>
        <end position="110"/>
    </location>
</feature>
<keyword evidence="3 7" id="KW-0217">Developmental protein</keyword>
<evidence type="ECO:0000256" key="3">
    <source>
        <dbReference type="ARBA" id="ARBA00022473"/>
    </source>
</evidence>
<protein>
    <recommendedName>
        <fullName evidence="7">Epidermal patterning factor-like protein</fullName>
    </recommendedName>
</protein>
<organism evidence="8 9">
    <name type="scientific">Striga asiatica</name>
    <name type="common">Asiatic witchweed</name>
    <name type="synonym">Buchnera asiatica</name>
    <dbReference type="NCBI Taxonomy" id="4170"/>
    <lineage>
        <taxon>Eukaryota</taxon>
        <taxon>Viridiplantae</taxon>
        <taxon>Streptophyta</taxon>
        <taxon>Embryophyta</taxon>
        <taxon>Tracheophyta</taxon>
        <taxon>Spermatophyta</taxon>
        <taxon>Magnoliopsida</taxon>
        <taxon>eudicotyledons</taxon>
        <taxon>Gunneridae</taxon>
        <taxon>Pentapetalae</taxon>
        <taxon>asterids</taxon>
        <taxon>lamiids</taxon>
        <taxon>Lamiales</taxon>
        <taxon>Orobanchaceae</taxon>
        <taxon>Buchnereae</taxon>
        <taxon>Striga</taxon>
    </lineage>
</organism>
<dbReference type="AlphaFoldDB" id="A0A5A7Q9Q7"/>
<comment type="caution">
    <text evidence="8">The sequence shown here is derived from an EMBL/GenBank/DDBJ whole genome shotgun (WGS) entry which is preliminary data.</text>
</comment>
<comment type="subcellular location">
    <subcellularLocation>
        <location evidence="1 7">Secreted</location>
    </subcellularLocation>
</comment>
<dbReference type="EMBL" id="BKCP01006239">
    <property type="protein sequence ID" value="GER41995.1"/>
    <property type="molecule type" value="Genomic_DNA"/>
</dbReference>
<evidence type="ECO:0000256" key="5">
    <source>
        <dbReference type="ARBA" id="ARBA00022729"/>
    </source>
</evidence>
<evidence type="ECO:0000313" key="9">
    <source>
        <dbReference type="Proteomes" id="UP000325081"/>
    </source>
</evidence>
<reference evidence="9" key="1">
    <citation type="journal article" date="2019" name="Curr. Biol.">
        <title>Genome Sequence of Striga asiatica Provides Insight into the Evolution of Plant Parasitism.</title>
        <authorList>
            <person name="Yoshida S."/>
            <person name="Kim S."/>
            <person name="Wafula E.K."/>
            <person name="Tanskanen J."/>
            <person name="Kim Y.M."/>
            <person name="Honaas L."/>
            <person name="Yang Z."/>
            <person name="Spallek T."/>
            <person name="Conn C.E."/>
            <person name="Ichihashi Y."/>
            <person name="Cheong K."/>
            <person name="Cui S."/>
            <person name="Der J.P."/>
            <person name="Gundlach H."/>
            <person name="Jiao Y."/>
            <person name="Hori C."/>
            <person name="Ishida J.K."/>
            <person name="Kasahara H."/>
            <person name="Kiba T."/>
            <person name="Kim M.S."/>
            <person name="Koo N."/>
            <person name="Laohavisit A."/>
            <person name="Lee Y.H."/>
            <person name="Lumba S."/>
            <person name="McCourt P."/>
            <person name="Mortimer J.C."/>
            <person name="Mutuku J.M."/>
            <person name="Nomura T."/>
            <person name="Sasaki-Sekimoto Y."/>
            <person name="Seto Y."/>
            <person name="Wang Y."/>
            <person name="Wakatake T."/>
            <person name="Sakakibara H."/>
            <person name="Demura T."/>
            <person name="Yamaguchi S."/>
            <person name="Yoneyama K."/>
            <person name="Manabe R.I."/>
            <person name="Nelson D.C."/>
            <person name="Schulman A.H."/>
            <person name="Timko M.P."/>
            <person name="dePamphilis C.W."/>
            <person name="Choi D."/>
            <person name="Shirasu K."/>
        </authorList>
    </citation>
    <scope>NUCLEOTIDE SEQUENCE [LARGE SCALE GENOMIC DNA]</scope>
    <source>
        <strain evidence="9">cv. UVA1</strain>
    </source>
</reference>
<sequence>MSTTNNTFSFVLLIIFLLLTTSEALRPYQFSHHGTGAYKVEESKMQQKSERGMELEVYLTGSSLPDCSHACGPCTPCHRVIVSFTKCSVESCPVIYRCMCKGKYYHVPSN</sequence>
<evidence type="ECO:0000256" key="2">
    <source>
        <dbReference type="ARBA" id="ARBA00008127"/>
    </source>
</evidence>
<keyword evidence="9" id="KW-1185">Reference proteome</keyword>
<proteinExistence type="inferred from homology"/>
<evidence type="ECO:0000313" key="8">
    <source>
        <dbReference type="EMBL" id="GER41995.1"/>
    </source>
</evidence>
<dbReference type="InterPro" id="IPR039455">
    <property type="entry name" value="EPFL"/>
</dbReference>
<evidence type="ECO:0000256" key="1">
    <source>
        <dbReference type="ARBA" id="ARBA00004613"/>
    </source>
</evidence>
<dbReference type="PANTHER" id="PTHR33109">
    <property type="entry name" value="EPIDERMAL PATTERNING FACTOR-LIKE PROTEIN 4"/>
    <property type="match status" value="1"/>
</dbReference>
<dbReference type="GO" id="GO:0005576">
    <property type="term" value="C:extracellular region"/>
    <property type="evidence" value="ECO:0007669"/>
    <property type="project" value="UniProtKB-SubCell"/>
</dbReference>
<feature type="signal peptide" evidence="7">
    <location>
        <begin position="1"/>
        <end position="24"/>
    </location>
</feature>
<evidence type="ECO:0000256" key="4">
    <source>
        <dbReference type="ARBA" id="ARBA00022525"/>
    </source>
</evidence>
<comment type="similarity">
    <text evidence="2 7">Belongs to the plant cysteine rich small secretory peptide family. Epidermal patterning factor subfamily.</text>
</comment>
<comment type="function">
    <text evidence="7">Controls stomatal patterning.</text>
</comment>
<gene>
    <name evidence="8" type="ORF">STAS_18751</name>
</gene>
<dbReference type="PANTHER" id="PTHR33109:SF6">
    <property type="entry name" value="EPIDERMAL PATTERNING FACTOR-LIKE PROTEIN 7-RELATED"/>
    <property type="match status" value="1"/>
</dbReference>
<accession>A0A5A7Q9Q7</accession>
<evidence type="ECO:0000256" key="7">
    <source>
        <dbReference type="RuleBase" id="RU367102"/>
    </source>
</evidence>
<dbReference type="GO" id="GO:0010052">
    <property type="term" value="P:guard cell differentiation"/>
    <property type="evidence" value="ECO:0007669"/>
    <property type="project" value="UniProtKB-UniRule"/>
</dbReference>
<name>A0A5A7Q9Q7_STRAF</name>